<keyword evidence="4 5" id="KW-0472">Membrane</keyword>
<reference evidence="6" key="2">
    <citation type="journal article" date="2015" name="ISME J.">
        <title>A new class of marine Euryarchaeota group II from the Mediterranean deep chlorophyll maximum.</title>
        <authorList>
            <person name="Martin-Cuadrado A.B."/>
            <person name="Garcia-Heredia I."/>
            <person name="Molto A.G."/>
            <person name="Lopez-Ubeda R."/>
            <person name="Kimes N."/>
            <person name="Lopez-Garcia P."/>
            <person name="Moreira D."/>
            <person name="Rodriguez-Valera F."/>
        </authorList>
    </citation>
    <scope>NUCLEOTIDE SEQUENCE</scope>
</reference>
<comment type="subcellular location">
    <subcellularLocation>
        <location evidence="1">Membrane</location>
    </subcellularLocation>
</comment>
<dbReference type="InterPro" id="IPR023352">
    <property type="entry name" value="MAPEG-like_dom_sf"/>
</dbReference>
<sequence>MMLLPLFGQVLLTFYVGVVARLRREKAVKEGFNWRYFKTFEGEKPPRYVLQADQHLVNLFEAPVLFFAAGILSITLETVDIVIFTLAMLYVIVRIWHARITLTNNRLLWRARAFIASCWILLMIWVWLIYINF</sequence>
<protein>
    <recommendedName>
        <fullName evidence="7">MAPEG family protein</fullName>
    </recommendedName>
</protein>
<keyword evidence="2 5" id="KW-0812">Transmembrane</keyword>
<accession>A0A1B1TB06</accession>
<dbReference type="SUPFAM" id="SSF161084">
    <property type="entry name" value="MAPEG domain-like"/>
    <property type="match status" value="1"/>
</dbReference>
<keyword evidence="3 5" id="KW-1133">Transmembrane helix</keyword>
<organism evidence="6">
    <name type="scientific">uncultured Poseidoniia archaeon</name>
    <dbReference type="NCBI Taxonomy" id="1697135"/>
    <lineage>
        <taxon>Archaea</taxon>
        <taxon>Methanobacteriati</taxon>
        <taxon>Thermoplasmatota</taxon>
        <taxon>Candidatus Poseidoniia</taxon>
        <taxon>environmental samples</taxon>
    </lineage>
</organism>
<evidence type="ECO:0000256" key="5">
    <source>
        <dbReference type="SAM" id="Phobius"/>
    </source>
</evidence>
<dbReference type="EMBL" id="KP211832">
    <property type="protein sequence ID" value="ANV79443.1"/>
    <property type="molecule type" value="Genomic_DNA"/>
</dbReference>
<feature type="transmembrane region" description="Helical" evidence="5">
    <location>
        <begin position="64"/>
        <end position="92"/>
    </location>
</feature>
<dbReference type="Pfam" id="PF01124">
    <property type="entry name" value="MAPEG"/>
    <property type="match status" value="1"/>
</dbReference>
<evidence type="ECO:0000256" key="2">
    <source>
        <dbReference type="ARBA" id="ARBA00022692"/>
    </source>
</evidence>
<evidence type="ECO:0000256" key="4">
    <source>
        <dbReference type="ARBA" id="ARBA00023136"/>
    </source>
</evidence>
<name>A0A1B1TB06_9ARCH</name>
<dbReference type="GO" id="GO:0016020">
    <property type="term" value="C:membrane"/>
    <property type="evidence" value="ECO:0007669"/>
    <property type="project" value="UniProtKB-SubCell"/>
</dbReference>
<evidence type="ECO:0000256" key="3">
    <source>
        <dbReference type="ARBA" id="ARBA00022989"/>
    </source>
</evidence>
<evidence type="ECO:0000256" key="1">
    <source>
        <dbReference type="ARBA" id="ARBA00004370"/>
    </source>
</evidence>
<reference evidence="6" key="1">
    <citation type="submission" date="2014-11" db="EMBL/GenBank/DDBJ databases">
        <authorList>
            <person name="Zhu J."/>
            <person name="Qi W."/>
            <person name="Song R."/>
        </authorList>
    </citation>
    <scope>NUCLEOTIDE SEQUENCE</scope>
</reference>
<dbReference type="AlphaFoldDB" id="A0A1B1TB06"/>
<proteinExistence type="predicted"/>
<dbReference type="Gene3D" id="1.20.120.550">
    <property type="entry name" value="Membrane associated eicosanoid/glutathione metabolism-like domain"/>
    <property type="match status" value="1"/>
</dbReference>
<evidence type="ECO:0008006" key="7">
    <source>
        <dbReference type="Google" id="ProtNLM"/>
    </source>
</evidence>
<feature type="transmembrane region" description="Helical" evidence="5">
    <location>
        <begin position="113"/>
        <end position="131"/>
    </location>
</feature>
<evidence type="ECO:0000313" key="6">
    <source>
        <dbReference type="EMBL" id="ANV79443.1"/>
    </source>
</evidence>
<dbReference type="InterPro" id="IPR001129">
    <property type="entry name" value="Membr-assoc_MAPEG"/>
</dbReference>